<proteinExistence type="inferred from homology"/>
<dbReference type="InterPro" id="IPR012337">
    <property type="entry name" value="RNaseH-like_sf"/>
</dbReference>
<dbReference type="InterPro" id="IPR005227">
    <property type="entry name" value="YqgF"/>
</dbReference>
<name>A0ABW1AUS6_9RHOO</name>
<evidence type="ECO:0000313" key="7">
    <source>
        <dbReference type="EMBL" id="MFC5770920.1"/>
    </source>
</evidence>
<evidence type="ECO:0000256" key="4">
    <source>
        <dbReference type="ARBA" id="ARBA00022801"/>
    </source>
</evidence>
<evidence type="ECO:0000259" key="6">
    <source>
        <dbReference type="SMART" id="SM00732"/>
    </source>
</evidence>
<comment type="subcellular location">
    <subcellularLocation>
        <location evidence="5">Cytoplasm</location>
    </subcellularLocation>
</comment>
<dbReference type="CDD" id="cd16964">
    <property type="entry name" value="YqgF"/>
    <property type="match status" value="1"/>
</dbReference>
<dbReference type="SMART" id="SM00732">
    <property type="entry name" value="YqgFc"/>
    <property type="match status" value="1"/>
</dbReference>
<dbReference type="PANTHER" id="PTHR33317:SF4">
    <property type="entry name" value="POLYNUCLEOTIDYL TRANSFERASE, RIBONUCLEASE H-LIKE SUPERFAMILY PROTEIN"/>
    <property type="match status" value="1"/>
</dbReference>
<dbReference type="Gene3D" id="3.30.420.140">
    <property type="entry name" value="YqgF/RNase H-like domain"/>
    <property type="match status" value="1"/>
</dbReference>
<keyword evidence="8" id="KW-1185">Reference proteome</keyword>
<dbReference type="EC" id="3.1.-.-" evidence="5"/>
<comment type="similarity">
    <text evidence="5">Belongs to the YqgF HJR family.</text>
</comment>
<dbReference type="Proteomes" id="UP001595974">
    <property type="component" value="Unassembled WGS sequence"/>
</dbReference>
<comment type="function">
    <text evidence="5">Could be a nuclease involved in processing of the 5'-end of pre-16S rRNA.</text>
</comment>
<reference evidence="8" key="1">
    <citation type="journal article" date="2019" name="Int. J. Syst. Evol. Microbiol.">
        <title>The Global Catalogue of Microorganisms (GCM) 10K type strain sequencing project: providing services to taxonomists for standard genome sequencing and annotation.</title>
        <authorList>
            <consortium name="The Broad Institute Genomics Platform"/>
            <consortium name="The Broad Institute Genome Sequencing Center for Infectious Disease"/>
            <person name="Wu L."/>
            <person name="Ma J."/>
        </authorList>
    </citation>
    <scope>NUCLEOTIDE SEQUENCE [LARGE SCALE GENOMIC DNA]</scope>
    <source>
        <strain evidence="8">SHR3</strain>
    </source>
</reference>
<dbReference type="InterPro" id="IPR006641">
    <property type="entry name" value="YqgF/RNaseH-like_dom"/>
</dbReference>
<keyword evidence="1 5" id="KW-0963">Cytoplasm</keyword>
<dbReference type="PANTHER" id="PTHR33317">
    <property type="entry name" value="POLYNUCLEOTIDYL TRANSFERASE, RIBONUCLEASE H-LIKE SUPERFAMILY PROTEIN"/>
    <property type="match status" value="1"/>
</dbReference>
<keyword evidence="3 5" id="KW-0540">Nuclease</keyword>
<dbReference type="SUPFAM" id="SSF53098">
    <property type="entry name" value="Ribonuclease H-like"/>
    <property type="match status" value="1"/>
</dbReference>
<evidence type="ECO:0000256" key="2">
    <source>
        <dbReference type="ARBA" id="ARBA00022517"/>
    </source>
</evidence>
<feature type="domain" description="YqgF/RNase H-like" evidence="6">
    <location>
        <begin position="19"/>
        <end position="119"/>
    </location>
</feature>
<accession>A0ABW1AUS6</accession>
<sequence>MPEAAAAGQPVKDPLPARGTLFGFDFGLARIGVASGELETGHASPLATLREESNDARFAAIARLIAEWRPVALVVGLPSHLDGREHELTARCRRFANQLHGRFALPVFMVDERLSSVAAEAELADAGVRGWRERKAVLDAAAARLILQTFLDGNRHANP</sequence>
<keyword evidence="2 5" id="KW-0690">Ribosome biogenesis</keyword>
<comment type="caution">
    <text evidence="7">The sequence shown here is derived from an EMBL/GenBank/DDBJ whole genome shotgun (WGS) entry which is preliminary data.</text>
</comment>
<dbReference type="EMBL" id="JBHSOG010000061">
    <property type="protein sequence ID" value="MFC5770920.1"/>
    <property type="molecule type" value="Genomic_DNA"/>
</dbReference>
<evidence type="ECO:0000256" key="1">
    <source>
        <dbReference type="ARBA" id="ARBA00022490"/>
    </source>
</evidence>
<gene>
    <name evidence="7" type="primary">ruvX</name>
    <name evidence="7" type="ORF">ACFPTN_16190</name>
</gene>
<dbReference type="Pfam" id="PF03652">
    <property type="entry name" value="RuvX"/>
    <property type="match status" value="1"/>
</dbReference>
<dbReference type="NCBIfam" id="TIGR00250">
    <property type="entry name" value="RNAse_H_YqgF"/>
    <property type="match status" value="1"/>
</dbReference>
<keyword evidence="4 5" id="KW-0378">Hydrolase</keyword>
<evidence type="ECO:0000313" key="8">
    <source>
        <dbReference type="Proteomes" id="UP001595974"/>
    </source>
</evidence>
<evidence type="ECO:0000256" key="3">
    <source>
        <dbReference type="ARBA" id="ARBA00022722"/>
    </source>
</evidence>
<organism evidence="7 8">
    <name type="scientific">Thauera sinica</name>
    <dbReference type="NCBI Taxonomy" id="2665146"/>
    <lineage>
        <taxon>Bacteria</taxon>
        <taxon>Pseudomonadati</taxon>
        <taxon>Pseudomonadota</taxon>
        <taxon>Betaproteobacteria</taxon>
        <taxon>Rhodocyclales</taxon>
        <taxon>Zoogloeaceae</taxon>
        <taxon>Thauera</taxon>
    </lineage>
</organism>
<evidence type="ECO:0000256" key="5">
    <source>
        <dbReference type="HAMAP-Rule" id="MF_00651"/>
    </source>
</evidence>
<dbReference type="InterPro" id="IPR037027">
    <property type="entry name" value="YqgF/RNaseH-like_dom_sf"/>
</dbReference>
<dbReference type="RefSeq" id="WP_096451938.1">
    <property type="nucleotide sequence ID" value="NZ_JBHSOG010000061.1"/>
</dbReference>
<protein>
    <recommendedName>
        <fullName evidence="5">Putative pre-16S rRNA nuclease</fullName>
        <ecNumber evidence="5">3.1.-.-</ecNumber>
    </recommendedName>
</protein>
<dbReference type="HAMAP" id="MF_00651">
    <property type="entry name" value="Nuclease_YqgF"/>
    <property type="match status" value="1"/>
</dbReference>